<protein>
    <recommendedName>
        <fullName evidence="4">Capsule synthesis protein CapA domain-containing protein</fullName>
    </recommendedName>
</protein>
<dbReference type="InterPro" id="IPR029052">
    <property type="entry name" value="Metallo-depent_PP-like"/>
</dbReference>
<sequence length="875" mass="95405">MQEINHVLSGTIDEVVERISTLEPFFAKQESEPQTTEGGNDFTYDAATGTFRRPEDTARGEAILIAGGSLLYDRMLERTAQAAGAYNFEQFFSGLRKSIASGDLAIASLNATVADMYPRTSEMSATISGRGHYSNARREYLEGIHYAGFRALALSNGYNLDAGARGALTTRQNVATHGIVPFGLGRYKAPIFEVNGIRIALLSYSLEVNLSETLTAEGRDALLNIFDAQRAAADVANAKQRGAQFILCYLDGRAPGNKFSRKDREEAAGVLAEAGASYVVCTQPTAITRYSRHTTADGRVVPVASGMGALMAGIDRPYTKISLLLRITLRQLPDGSLDVSDSYIPTQRQPWERGGILPVAAAHRYFGTSELDEETIGKVESTLRRLLGRDITADNTRHMTHRTPGSPQFSPAEISRILGVKFSESDIALLGEAYHRPMEIVGTKDSFRSGTCAVIMQHSRGNPKWRTNFPAIQPTQFEADKPSLVIANKEISGLPSLVVTDPWEAFIKLVYSVRDKYTPFTIAVTGTAGKTTTKEMLSAVLPRYGQTLCLTGNWNTEMTAASTIMKLTPNDKFFIQEVHGATPGSASANSRMVRPDIAVITSIADGHLEQMGTVENILENKLGIADGLRKDGLLILNDDNEYLHHAEPHANTKRFGIENENADYKARNVIAEGQHQSFEIVEPNGSVHAAELSIPGLHNVSNALAAFAAARESGVPSHVIIAGLSRYRSSATRQNIMDVGGYRIFLDAYNSNVLSLSNALDTLQLLEPAAEGGRRIVVMGDMGEQGAKLVENHQLIGHKIADMDFDMFFGIGEGTAHTARIVRESQISTWHFMEFENLIAELSRQIRPSDVLLFKAAGAMNLTKNVVFPLFGKIV</sequence>
<keyword evidence="1" id="KW-0436">Ligase</keyword>
<comment type="caution">
    <text evidence="5">The sequence shown here is derived from an EMBL/GenBank/DDBJ whole genome shotgun (WGS) entry which is preliminary data.</text>
</comment>
<evidence type="ECO:0000256" key="3">
    <source>
        <dbReference type="ARBA" id="ARBA00022840"/>
    </source>
</evidence>
<dbReference type="Gene3D" id="3.90.190.20">
    <property type="entry name" value="Mur ligase, C-terminal domain"/>
    <property type="match status" value="1"/>
</dbReference>
<dbReference type="InterPro" id="IPR004101">
    <property type="entry name" value="Mur_ligase_C"/>
</dbReference>
<name>A0A6L9G894_9MICC</name>
<keyword evidence="2" id="KW-0547">Nucleotide-binding</keyword>
<dbReference type="SUPFAM" id="SSF53244">
    <property type="entry name" value="MurD-like peptide ligases, peptide-binding domain"/>
    <property type="match status" value="1"/>
</dbReference>
<dbReference type="RefSeq" id="WP_161449441.1">
    <property type="nucleotide sequence ID" value="NZ_WYDN01000010.1"/>
</dbReference>
<dbReference type="EMBL" id="WYDN01000010">
    <property type="protein sequence ID" value="NAZ16815.1"/>
    <property type="molecule type" value="Genomic_DNA"/>
</dbReference>
<dbReference type="SUPFAM" id="SSF53623">
    <property type="entry name" value="MurD-like peptide ligases, catalytic domain"/>
    <property type="match status" value="1"/>
</dbReference>
<dbReference type="InterPro" id="IPR051046">
    <property type="entry name" value="MurCDEF_CellWall_CoF430Synth"/>
</dbReference>
<evidence type="ECO:0000259" key="4">
    <source>
        <dbReference type="SMART" id="SM00854"/>
    </source>
</evidence>
<dbReference type="InterPro" id="IPR013221">
    <property type="entry name" value="Mur_ligase_cen"/>
</dbReference>
<accession>A0A6L9G894</accession>
<dbReference type="PANTHER" id="PTHR43024">
    <property type="entry name" value="UDP-N-ACETYLMURAMOYL-TRIPEPTIDE--D-ALANYL-D-ALANINE LIGASE"/>
    <property type="match status" value="1"/>
</dbReference>
<dbReference type="InterPro" id="IPR036615">
    <property type="entry name" value="Mur_ligase_C_dom_sf"/>
</dbReference>
<evidence type="ECO:0000313" key="5">
    <source>
        <dbReference type="EMBL" id="NAZ16815.1"/>
    </source>
</evidence>
<dbReference type="GO" id="GO:0016881">
    <property type="term" value="F:acid-amino acid ligase activity"/>
    <property type="evidence" value="ECO:0007669"/>
    <property type="project" value="InterPro"/>
</dbReference>
<dbReference type="SUPFAM" id="SSF56300">
    <property type="entry name" value="Metallo-dependent phosphatases"/>
    <property type="match status" value="1"/>
</dbReference>
<proteinExistence type="predicted"/>
<evidence type="ECO:0000256" key="2">
    <source>
        <dbReference type="ARBA" id="ARBA00022741"/>
    </source>
</evidence>
<dbReference type="Pfam" id="PF09587">
    <property type="entry name" value="PGA_cap"/>
    <property type="match status" value="1"/>
</dbReference>
<dbReference type="PANTHER" id="PTHR43024:SF1">
    <property type="entry name" value="UDP-N-ACETYLMURAMOYL-TRIPEPTIDE--D-ALANYL-D-ALANINE LIGASE"/>
    <property type="match status" value="1"/>
</dbReference>
<dbReference type="Pfam" id="PF08245">
    <property type="entry name" value="Mur_ligase_M"/>
    <property type="match status" value="1"/>
</dbReference>
<feature type="domain" description="Capsule synthesis protein CapA" evidence="4">
    <location>
        <begin position="63"/>
        <end position="314"/>
    </location>
</feature>
<reference evidence="5 6" key="1">
    <citation type="submission" date="2020-01" db="EMBL/GenBank/DDBJ databases">
        <title>Glutamicibacter soli M275.</title>
        <authorList>
            <person name="Meng X."/>
        </authorList>
    </citation>
    <scope>NUCLEOTIDE SEQUENCE [LARGE SCALE GENOMIC DNA]</scope>
    <source>
        <strain evidence="5 6">M275</strain>
    </source>
</reference>
<dbReference type="InterPro" id="IPR036565">
    <property type="entry name" value="Mur-like_cat_sf"/>
</dbReference>
<dbReference type="Pfam" id="PF02875">
    <property type="entry name" value="Mur_ligase_C"/>
    <property type="match status" value="1"/>
</dbReference>
<evidence type="ECO:0000256" key="1">
    <source>
        <dbReference type="ARBA" id="ARBA00022598"/>
    </source>
</evidence>
<dbReference type="Gene3D" id="3.40.1190.10">
    <property type="entry name" value="Mur-like, catalytic domain"/>
    <property type="match status" value="1"/>
</dbReference>
<dbReference type="Proteomes" id="UP000477543">
    <property type="component" value="Unassembled WGS sequence"/>
</dbReference>
<dbReference type="AlphaFoldDB" id="A0A6L9G894"/>
<organism evidence="5 6">
    <name type="scientific">Glutamicibacter soli</name>
    <dbReference type="NCBI Taxonomy" id="453836"/>
    <lineage>
        <taxon>Bacteria</taxon>
        <taxon>Bacillati</taxon>
        <taxon>Actinomycetota</taxon>
        <taxon>Actinomycetes</taxon>
        <taxon>Micrococcales</taxon>
        <taxon>Micrococcaceae</taxon>
        <taxon>Glutamicibacter</taxon>
    </lineage>
</organism>
<dbReference type="SMART" id="SM00854">
    <property type="entry name" value="PGA_cap"/>
    <property type="match status" value="1"/>
</dbReference>
<evidence type="ECO:0000313" key="6">
    <source>
        <dbReference type="Proteomes" id="UP000477543"/>
    </source>
</evidence>
<keyword evidence="3" id="KW-0067">ATP-binding</keyword>
<dbReference type="InterPro" id="IPR019079">
    <property type="entry name" value="Capsule_synth_CapA"/>
</dbReference>
<gene>
    <name evidence="5" type="ORF">GT020_12200</name>
</gene>
<dbReference type="GO" id="GO:0005524">
    <property type="term" value="F:ATP binding"/>
    <property type="evidence" value="ECO:0007669"/>
    <property type="project" value="UniProtKB-KW"/>
</dbReference>